<dbReference type="Pfam" id="PF11716">
    <property type="entry name" value="MDMPI_N"/>
    <property type="match status" value="1"/>
</dbReference>
<dbReference type="Proteomes" id="UP000025947">
    <property type="component" value="Unassembled WGS sequence"/>
</dbReference>
<keyword evidence="3" id="KW-1185">Reference proteome</keyword>
<evidence type="ECO:0000259" key="1">
    <source>
        <dbReference type="Pfam" id="PF11716"/>
    </source>
</evidence>
<dbReference type="Gene3D" id="1.20.120.450">
    <property type="entry name" value="dinb family like domain"/>
    <property type="match status" value="1"/>
</dbReference>
<dbReference type="RefSeq" id="WP_044486278.1">
    <property type="nucleotide sequence ID" value="NZ_KK328284.1"/>
</dbReference>
<accession>A0A051TW23</accession>
<dbReference type="InterPro" id="IPR017517">
    <property type="entry name" value="Maleyloyr_isom"/>
</dbReference>
<comment type="caution">
    <text evidence="2">The sequence shown here is derived from an EMBL/GenBank/DDBJ whole genome shotgun (WGS) entry which is preliminary data.</text>
</comment>
<dbReference type="PATRIC" id="fig|1324261.3.peg.3852"/>
<dbReference type="AlphaFoldDB" id="A0A051TW23"/>
<dbReference type="EMBL" id="JLXW01000010">
    <property type="protein sequence ID" value="KBZ60858.1"/>
    <property type="molecule type" value="Genomic_DNA"/>
</dbReference>
<protein>
    <recommendedName>
        <fullName evidence="1">Mycothiol-dependent maleylpyruvate isomerase metal-binding domain-containing protein</fullName>
    </recommendedName>
</protein>
<reference evidence="2 3" key="1">
    <citation type="submission" date="2014-04" db="EMBL/GenBank/DDBJ databases">
        <title>The Genome Sequence of Mycobacterium tuberculosis TKK-01-0051.</title>
        <authorList>
            <consortium name="The Broad Institute Genomics Platform"/>
            <consortium name="The Broad Institute Genome Sequencing Center for Infectious Disease"/>
            <person name="Earl A.M."/>
            <person name="Cohen K."/>
            <person name="Pym A."/>
            <person name="Bishai W."/>
            <person name="Maharaj K."/>
            <person name="Desjardins C."/>
            <person name="Abeel T."/>
            <person name="Young S."/>
            <person name="Zeng Q."/>
            <person name="Gargeya S."/>
            <person name="Abouelleil A."/>
            <person name="Alvarado L."/>
            <person name="Chapman S.B."/>
            <person name="Gainer-Dewar J."/>
            <person name="Goldberg J."/>
            <person name="Griggs A."/>
            <person name="Gujja S."/>
            <person name="Hansen M."/>
            <person name="Howarth C."/>
            <person name="Imamovic A."/>
            <person name="Larimer J."/>
            <person name="Murphy C."/>
            <person name="Naylor J."/>
            <person name="Pearson M."/>
            <person name="Poon T.W."/>
            <person name="Priest M."/>
            <person name="Roberts A."/>
            <person name="Saif S."/>
            <person name="Shea T."/>
            <person name="Sykes S."/>
            <person name="Wortman J."/>
            <person name="Nusbaum C."/>
            <person name="Birren B."/>
        </authorList>
    </citation>
    <scope>NUCLEOTIDE SEQUENCE [LARGE SCALE GENOMIC DNA]</scope>
    <source>
        <strain evidence="2 3">TKK-01-0051</strain>
    </source>
</reference>
<feature type="domain" description="Mycothiol-dependent maleylpyruvate isomerase metal-binding" evidence="1">
    <location>
        <begin position="26"/>
        <end position="114"/>
    </location>
</feature>
<dbReference type="SUPFAM" id="SSF109854">
    <property type="entry name" value="DinB/YfiT-like putative metalloenzymes"/>
    <property type="match status" value="1"/>
</dbReference>
<proteinExistence type="predicted"/>
<evidence type="ECO:0000313" key="2">
    <source>
        <dbReference type="EMBL" id="KBZ60858.1"/>
    </source>
</evidence>
<sequence>MTGRARPDRDRPAKRGNRDFVFAAVAEERRRISALVSDLDPRQLATPSLCAGWDVKTVAAHLVSVLADSFWRFQRMAVRCGGIDNAIDALARERAALPAQQIAAALREGADHRLSPPITGPRSGLTDVLVHGADIMVPLDLRFNPDPRRVALALDFLTGRWPLGFVPRGRLRGISLFASDIDRSWGKGAEIHGPAAALMIAACGRTALFHTLDGPGVPILEGRLS</sequence>
<organism evidence="2 3">
    <name type="scientific">Mycobacterium [tuberculosis] TKK-01-0051</name>
    <dbReference type="NCBI Taxonomy" id="1324261"/>
    <lineage>
        <taxon>Bacteria</taxon>
        <taxon>Bacillati</taxon>
        <taxon>Actinomycetota</taxon>
        <taxon>Actinomycetes</taxon>
        <taxon>Mycobacteriales</taxon>
        <taxon>Mycobacteriaceae</taxon>
        <taxon>Mycobacterium</taxon>
        <taxon>Mycobacterium avium complex (MAC)</taxon>
    </lineage>
</organism>
<evidence type="ECO:0000313" key="3">
    <source>
        <dbReference type="Proteomes" id="UP000025947"/>
    </source>
</evidence>
<dbReference type="InterPro" id="IPR024344">
    <property type="entry name" value="MDMPI_metal-binding"/>
</dbReference>
<dbReference type="NCBIfam" id="TIGR03083">
    <property type="entry name" value="maleylpyruvate isomerase family mycothiol-dependent enzyme"/>
    <property type="match status" value="1"/>
</dbReference>
<name>A0A051TW23_9MYCO</name>
<gene>
    <name evidence="2" type="ORF">K875_03809</name>
</gene>
<dbReference type="HOGENOM" id="CLU_094601_0_0_11"/>
<dbReference type="InterPro" id="IPR034660">
    <property type="entry name" value="DinB/YfiT-like"/>
</dbReference>
<dbReference type="GO" id="GO:0046872">
    <property type="term" value="F:metal ion binding"/>
    <property type="evidence" value="ECO:0007669"/>
    <property type="project" value="InterPro"/>
</dbReference>